<feature type="region of interest" description="Disordered" evidence="2">
    <location>
        <begin position="71"/>
        <end position="92"/>
    </location>
</feature>
<evidence type="ECO:0000256" key="1">
    <source>
        <dbReference type="ARBA" id="ARBA00022553"/>
    </source>
</evidence>
<accession>A0A0B6ZGF3</accession>
<keyword evidence="1" id="KW-0597">Phosphoprotein</keyword>
<feature type="domain" description="CAS family C-terminal" evidence="3">
    <location>
        <begin position="80"/>
        <end position="281"/>
    </location>
</feature>
<gene>
    <name evidence="4" type="primary">ORF62730</name>
</gene>
<dbReference type="Gene3D" id="1.20.120.230">
    <property type="entry name" value="Alpha-catenin/vinculin-like"/>
    <property type="match status" value="1"/>
</dbReference>
<dbReference type="Pfam" id="PF12026">
    <property type="entry name" value="CAS_C"/>
    <property type="match status" value="1"/>
</dbReference>
<dbReference type="GO" id="GO:0005886">
    <property type="term" value="C:plasma membrane"/>
    <property type="evidence" value="ECO:0007669"/>
    <property type="project" value="TreeGrafter"/>
</dbReference>
<proteinExistence type="predicted"/>
<name>A0A0B6ZGF3_9EUPU</name>
<feature type="compositionally biased region" description="Basic and acidic residues" evidence="2">
    <location>
        <begin position="1"/>
        <end position="14"/>
    </location>
</feature>
<dbReference type="GO" id="GO:0005737">
    <property type="term" value="C:cytoplasm"/>
    <property type="evidence" value="ECO:0007669"/>
    <property type="project" value="TreeGrafter"/>
</dbReference>
<dbReference type="GO" id="GO:0016477">
    <property type="term" value="P:cell migration"/>
    <property type="evidence" value="ECO:0007669"/>
    <property type="project" value="TreeGrafter"/>
</dbReference>
<dbReference type="PANTHER" id="PTHR10654:SF18">
    <property type="entry name" value="IP17195P"/>
    <property type="match status" value="1"/>
</dbReference>
<dbReference type="CDD" id="cd11564">
    <property type="entry name" value="FAT-like_CAS_C"/>
    <property type="match status" value="1"/>
</dbReference>
<organism evidence="4">
    <name type="scientific">Arion vulgaris</name>
    <dbReference type="NCBI Taxonomy" id="1028688"/>
    <lineage>
        <taxon>Eukaryota</taxon>
        <taxon>Metazoa</taxon>
        <taxon>Spiralia</taxon>
        <taxon>Lophotrochozoa</taxon>
        <taxon>Mollusca</taxon>
        <taxon>Gastropoda</taxon>
        <taxon>Heterobranchia</taxon>
        <taxon>Euthyneura</taxon>
        <taxon>Panpulmonata</taxon>
        <taxon>Eupulmonata</taxon>
        <taxon>Stylommatophora</taxon>
        <taxon>Helicina</taxon>
        <taxon>Arionoidea</taxon>
        <taxon>Arionidae</taxon>
        <taxon>Arion</taxon>
    </lineage>
</organism>
<dbReference type="FunFam" id="1.20.120.230:FF:000001">
    <property type="entry name" value="Breast cancer anti-estrogen resistance 1"/>
    <property type="match status" value="1"/>
</dbReference>
<dbReference type="InterPro" id="IPR021901">
    <property type="entry name" value="CAS_C"/>
</dbReference>
<feature type="compositionally biased region" description="Low complexity" evidence="2">
    <location>
        <begin position="77"/>
        <end position="90"/>
    </location>
</feature>
<dbReference type="AlphaFoldDB" id="A0A0B6ZGF3"/>
<feature type="non-terminal residue" evidence="4">
    <location>
        <position position="1"/>
    </location>
</feature>
<reference evidence="4" key="1">
    <citation type="submission" date="2014-12" db="EMBL/GenBank/DDBJ databases">
        <title>Insight into the proteome of Arion vulgaris.</title>
        <authorList>
            <person name="Aradska J."/>
            <person name="Bulat T."/>
            <person name="Smidak R."/>
            <person name="Sarate P."/>
            <person name="Gangsoo J."/>
            <person name="Sialana F."/>
            <person name="Bilban M."/>
            <person name="Lubec G."/>
        </authorList>
    </citation>
    <scope>NUCLEOTIDE SEQUENCE</scope>
    <source>
        <tissue evidence="4">Skin</tissue>
    </source>
</reference>
<protein>
    <recommendedName>
        <fullName evidence="3">CAS family C-terminal domain-containing protein</fullName>
    </recommendedName>
</protein>
<feature type="region of interest" description="Disordered" evidence="2">
    <location>
        <begin position="1"/>
        <end position="29"/>
    </location>
</feature>
<evidence type="ECO:0000256" key="2">
    <source>
        <dbReference type="SAM" id="MobiDB-lite"/>
    </source>
</evidence>
<dbReference type="EMBL" id="HACG01020602">
    <property type="protein sequence ID" value="CEK67467.1"/>
    <property type="molecule type" value="Transcribed_RNA"/>
</dbReference>
<sequence>NITEPVRDARDSLNKSHSKNGDQSSDSYKMLDHCEVSGVFNTQASEMRDKDIIRPIENPVSDICDMDVVVPLGKQPSSSNSNRNTSKSQSENQLVEVTHKITDSNFDDTSDLDLTDQDFKTPVNVNSSSCGSGSDFIFPPPDDTDHMTKNTETLDPNDRQVLVFYTEQMNSHSTLLANAIDAFIAVVSSKEPPNVFISHSKFVIVSAHKLVHIGDTIHRNLISNVVSLRIMQCANHLCDCLKASVMATKTAALQYPCAPAVQEMVDRVIAVSHAAHELRLVITQAARQ</sequence>
<dbReference type="PANTHER" id="PTHR10654">
    <property type="entry name" value="CAS SCAFFOLDING PROTEIN"/>
    <property type="match status" value="1"/>
</dbReference>
<dbReference type="GO" id="GO:0007169">
    <property type="term" value="P:cell surface receptor protein tyrosine kinase signaling pathway"/>
    <property type="evidence" value="ECO:0007669"/>
    <property type="project" value="TreeGrafter"/>
</dbReference>
<dbReference type="InterPro" id="IPR037362">
    <property type="entry name" value="CAS_fam"/>
</dbReference>
<evidence type="ECO:0000313" key="4">
    <source>
        <dbReference type="EMBL" id="CEK67467.1"/>
    </source>
</evidence>
<evidence type="ECO:0000259" key="3">
    <source>
        <dbReference type="Pfam" id="PF12026"/>
    </source>
</evidence>